<keyword evidence="5 7" id="KW-1133">Transmembrane helix</keyword>
<keyword evidence="9" id="KW-0614">Plasmid</keyword>
<feature type="transmembrane region" description="Helical" evidence="7">
    <location>
        <begin position="326"/>
        <end position="348"/>
    </location>
</feature>
<dbReference type="InterPro" id="IPR005829">
    <property type="entry name" value="Sugar_transporter_CS"/>
</dbReference>
<accession>A0A7G6VZV6</accession>
<feature type="transmembrane region" description="Helical" evidence="7">
    <location>
        <begin position="273"/>
        <end position="294"/>
    </location>
</feature>
<dbReference type="Proteomes" id="UP000515297">
    <property type="component" value="Plasmid plas1"/>
</dbReference>
<evidence type="ECO:0000256" key="4">
    <source>
        <dbReference type="ARBA" id="ARBA00022692"/>
    </source>
</evidence>
<dbReference type="CDD" id="cd17473">
    <property type="entry name" value="MFS_arabinose_efflux_permease_like"/>
    <property type="match status" value="1"/>
</dbReference>
<keyword evidence="3" id="KW-1003">Cell membrane</keyword>
<proteinExistence type="predicted"/>
<dbReference type="AlphaFoldDB" id="A0A7G6VZV6"/>
<feature type="transmembrane region" description="Helical" evidence="7">
    <location>
        <begin position="97"/>
        <end position="115"/>
    </location>
</feature>
<sequence length="422" mass="45701">MRSAIRRLGRLEVRTLRNFWRELPLKPQGIVIVLAGFLPMIAIVAMGPAVPTLIAHFANDPDARAQVPALIGAPGLTMAILAPFSGLLIDRFGRRRLVLLATALYTIFGTAPLFLDTLDQIYTSRLLLGISEAGILTVVNTLIADYWDDKGRKNWLFLQSLVGPLFAGVIALIVGEVSTLQWNGVFFIYFAAIPVWAAMFVWLFEPENADVEEPAARQEEPAARKAVPLGAFPWGSAALTAFVTFIAAMLYYVFIINGALVFAEVGVTEPDRYAQMIFVPQIFFLMGAVLFRILANRSYPLQLGVFFALLGAGLAAIGLADTPTAMAAGVVVQQIAAGMAVPTLLSWTQSKFDFGQRGRGMGIWTAAFFLAQSQSPRLVHILDQSTGSMKNAFLTAGIVGIVVGVIGLMIALSLRKPRQSNA</sequence>
<dbReference type="PROSITE" id="PS00216">
    <property type="entry name" value="SUGAR_TRANSPORT_1"/>
    <property type="match status" value="1"/>
</dbReference>
<dbReference type="InterPro" id="IPR020846">
    <property type="entry name" value="MFS_dom"/>
</dbReference>
<dbReference type="GO" id="GO:0005886">
    <property type="term" value="C:plasma membrane"/>
    <property type="evidence" value="ECO:0007669"/>
    <property type="project" value="UniProtKB-SubCell"/>
</dbReference>
<evidence type="ECO:0000256" key="2">
    <source>
        <dbReference type="ARBA" id="ARBA00022448"/>
    </source>
</evidence>
<name>A0A7G6VZV6_9SPHN</name>
<dbReference type="InterPro" id="IPR036259">
    <property type="entry name" value="MFS_trans_sf"/>
</dbReference>
<dbReference type="Pfam" id="PF07690">
    <property type="entry name" value="MFS_1"/>
    <property type="match status" value="1"/>
</dbReference>
<keyword evidence="2" id="KW-0813">Transport</keyword>
<evidence type="ECO:0000256" key="5">
    <source>
        <dbReference type="ARBA" id="ARBA00022989"/>
    </source>
</evidence>
<dbReference type="Gene3D" id="1.20.1250.20">
    <property type="entry name" value="MFS general substrate transporter like domains"/>
    <property type="match status" value="1"/>
</dbReference>
<dbReference type="InterPro" id="IPR011701">
    <property type="entry name" value="MFS"/>
</dbReference>
<protein>
    <submittedName>
        <fullName evidence="9">MFS transporter</fullName>
    </submittedName>
</protein>
<keyword evidence="4 7" id="KW-0812">Transmembrane</keyword>
<dbReference type="GO" id="GO:0022857">
    <property type="term" value="F:transmembrane transporter activity"/>
    <property type="evidence" value="ECO:0007669"/>
    <property type="project" value="InterPro"/>
</dbReference>
<evidence type="ECO:0000259" key="8">
    <source>
        <dbReference type="PROSITE" id="PS50850"/>
    </source>
</evidence>
<dbReference type="InterPro" id="IPR050171">
    <property type="entry name" value="MFS_Transporters"/>
</dbReference>
<evidence type="ECO:0000256" key="3">
    <source>
        <dbReference type="ARBA" id="ARBA00022475"/>
    </source>
</evidence>
<organism evidence="9 10">
    <name type="scientific">Croceicoccus marinus</name>
    <dbReference type="NCBI Taxonomy" id="450378"/>
    <lineage>
        <taxon>Bacteria</taxon>
        <taxon>Pseudomonadati</taxon>
        <taxon>Pseudomonadota</taxon>
        <taxon>Alphaproteobacteria</taxon>
        <taxon>Sphingomonadales</taxon>
        <taxon>Erythrobacteraceae</taxon>
        <taxon>Croceicoccus</taxon>
    </lineage>
</organism>
<feature type="transmembrane region" description="Helical" evidence="7">
    <location>
        <begin position="226"/>
        <end position="253"/>
    </location>
</feature>
<feature type="transmembrane region" description="Helical" evidence="7">
    <location>
        <begin position="121"/>
        <end position="143"/>
    </location>
</feature>
<keyword evidence="6 7" id="KW-0472">Membrane</keyword>
<geneLocation type="plasmid" evidence="9 10">
    <name>plas1</name>
</geneLocation>
<feature type="transmembrane region" description="Helical" evidence="7">
    <location>
        <begin position="155"/>
        <end position="174"/>
    </location>
</feature>
<comment type="subcellular location">
    <subcellularLocation>
        <location evidence="1">Cell membrane</location>
        <topology evidence="1">Multi-pass membrane protein</topology>
    </subcellularLocation>
</comment>
<feature type="transmembrane region" description="Helical" evidence="7">
    <location>
        <begin position="360"/>
        <end position="380"/>
    </location>
</feature>
<feature type="transmembrane region" description="Helical" evidence="7">
    <location>
        <begin position="301"/>
        <end position="320"/>
    </location>
</feature>
<evidence type="ECO:0000256" key="7">
    <source>
        <dbReference type="SAM" id="Phobius"/>
    </source>
</evidence>
<gene>
    <name evidence="9" type="ORF">H4O24_15260</name>
</gene>
<feature type="transmembrane region" description="Helical" evidence="7">
    <location>
        <begin position="392"/>
        <end position="414"/>
    </location>
</feature>
<evidence type="ECO:0000313" key="9">
    <source>
        <dbReference type="EMBL" id="QNE07271.1"/>
    </source>
</evidence>
<feature type="transmembrane region" description="Helical" evidence="7">
    <location>
        <begin position="70"/>
        <end position="90"/>
    </location>
</feature>
<dbReference type="PANTHER" id="PTHR23517">
    <property type="entry name" value="RESISTANCE PROTEIN MDTM, PUTATIVE-RELATED-RELATED"/>
    <property type="match status" value="1"/>
</dbReference>
<dbReference type="PROSITE" id="PS50850">
    <property type="entry name" value="MFS"/>
    <property type="match status" value="1"/>
</dbReference>
<feature type="transmembrane region" description="Helical" evidence="7">
    <location>
        <begin position="30"/>
        <end position="50"/>
    </location>
</feature>
<feature type="transmembrane region" description="Helical" evidence="7">
    <location>
        <begin position="186"/>
        <end position="205"/>
    </location>
</feature>
<dbReference type="EMBL" id="CP060053">
    <property type="protein sequence ID" value="QNE07271.1"/>
    <property type="molecule type" value="Genomic_DNA"/>
</dbReference>
<dbReference type="SUPFAM" id="SSF103473">
    <property type="entry name" value="MFS general substrate transporter"/>
    <property type="match status" value="1"/>
</dbReference>
<feature type="domain" description="Major facilitator superfamily (MFS) profile" evidence="8">
    <location>
        <begin position="28"/>
        <end position="415"/>
    </location>
</feature>
<evidence type="ECO:0000256" key="6">
    <source>
        <dbReference type="ARBA" id="ARBA00023136"/>
    </source>
</evidence>
<reference evidence="9 10" key="1">
    <citation type="submission" date="2020-08" db="EMBL/GenBank/DDBJ databases">
        <authorList>
            <person name="Liu G."/>
            <person name="Sun C."/>
        </authorList>
    </citation>
    <scope>NUCLEOTIDE SEQUENCE [LARGE SCALE GENOMIC DNA]</scope>
    <source>
        <strain evidence="9 10">OT19</strain>
        <plasmid evidence="9 10">plas1</plasmid>
    </source>
</reference>
<evidence type="ECO:0000256" key="1">
    <source>
        <dbReference type="ARBA" id="ARBA00004651"/>
    </source>
</evidence>
<evidence type="ECO:0000313" key="10">
    <source>
        <dbReference type="Proteomes" id="UP000515297"/>
    </source>
</evidence>